<gene>
    <name evidence="5" type="primary">fliW</name>
    <name evidence="6" type="ORF">LJ207_07780</name>
</gene>
<evidence type="ECO:0000313" key="6">
    <source>
        <dbReference type="EMBL" id="MCC3145221.1"/>
    </source>
</evidence>
<dbReference type="Proteomes" id="UP001199296">
    <property type="component" value="Unassembled WGS sequence"/>
</dbReference>
<dbReference type="AlphaFoldDB" id="A0AAW4X084"/>
<protein>
    <recommendedName>
        <fullName evidence="5">Flagellar assembly factor FliW</fullName>
    </recommendedName>
</protein>
<keyword evidence="7" id="KW-1185">Reference proteome</keyword>
<dbReference type="GO" id="GO:0006417">
    <property type="term" value="P:regulation of translation"/>
    <property type="evidence" value="ECO:0007669"/>
    <property type="project" value="UniProtKB-KW"/>
</dbReference>
<comment type="similarity">
    <text evidence="5">Belongs to the FliW family.</text>
</comment>
<dbReference type="Gene3D" id="2.30.290.10">
    <property type="entry name" value="BH3618-like"/>
    <property type="match status" value="1"/>
</dbReference>
<dbReference type="Pfam" id="PF02623">
    <property type="entry name" value="FliW"/>
    <property type="match status" value="1"/>
</dbReference>
<evidence type="ECO:0000256" key="4">
    <source>
        <dbReference type="ARBA" id="ARBA00023186"/>
    </source>
</evidence>
<dbReference type="NCBIfam" id="NF009793">
    <property type="entry name" value="PRK13285.1-1"/>
    <property type="match status" value="1"/>
</dbReference>
<evidence type="ECO:0000256" key="1">
    <source>
        <dbReference type="ARBA" id="ARBA00022490"/>
    </source>
</evidence>
<keyword evidence="4 5" id="KW-0143">Chaperone</keyword>
<evidence type="ECO:0000256" key="3">
    <source>
        <dbReference type="ARBA" id="ARBA00022845"/>
    </source>
</evidence>
<keyword evidence="6" id="KW-0966">Cell projection</keyword>
<evidence type="ECO:0000313" key="7">
    <source>
        <dbReference type="Proteomes" id="UP001199296"/>
    </source>
</evidence>
<evidence type="ECO:0000256" key="2">
    <source>
        <dbReference type="ARBA" id="ARBA00022795"/>
    </source>
</evidence>
<keyword evidence="2 5" id="KW-1005">Bacterial flagellum biogenesis</keyword>
<dbReference type="PANTHER" id="PTHR39190:SF1">
    <property type="entry name" value="FLAGELLAR ASSEMBLY FACTOR FLIW"/>
    <property type="match status" value="1"/>
</dbReference>
<dbReference type="EMBL" id="JAJFAT010000009">
    <property type="protein sequence ID" value="MCC3145221.1"/>
    <property type="molecule type" value="Genomic_DNA"/>
</dbReference>
<dbReference type="RefSeq" id="WP_229345820.1">
    <property type="nucleotide sequence ID" value="NZ_JAJFAT010000009.1"/>
</dbReference>
<comment type="subunit">
    <text evidence="5">Interacts with translational regulator CsrA and flagellin(s).</text>
</comment>
<name>A0AAW4X084_9FIRM</name>
<accession>A0AAW4X084</accession>
<dbReference type="PANTHER" id="PTHR39190">
    <property type="entry name" value="FLAGELLAR ASSEMBLY FACTOR FLIW"/>
    <property type="match status" value="1"/>
</dbReference>
<keyword evidence="1 5" id="KW-0963">Cytoplasm</keyword>
<proteinExistence type="inferred from homology"/>
<dbReference type="GO" id="GO:0005737">
    <property type="term" value="C:cytoplasm"/>
    <property type="evidence" value="ECO:0007669"/>
    <property type="project" value="UniProtKB-SubCell"/>
</dbReference>
<keyword evidence="6" id="KW-0282">Flagellum</keyword>
<comment type="function">
    <text evidence="5">Acts as an anti-CsrA protein, binds CsrA and prevents it from repressing translation of its target genes, one of which is flagellin. Binds to flagellin and participates in the assembly of the flagellum.</text>
</comment>
<dbReference type="HAMAP" id="MF_01185">
    <property type="entry name" value="FliW"/>
    <property type="match status" value="1"/>
</dbReference>
<dbReference type="InterPro" id="IPR024046">
    <property type="entry name" value="Flagellar_assmbl_FliW_dom_sf"/>
</dbReference>
<sequence>MTRDFGKIEINAEKIIVFQKGLPGFETIKKFVLLPFPGDAPFVIFQAIKKREVAFTAVDPADFFANYQFEINEQTEKELKINSRKDLMILNIINIKDEVKESTVNLAAPLVINLREKLAKQVILDDNTYQLRCKLFNREQMQNEVAE</sequence>
<keyword evidence="6" id="KW-0969">Cilium</keyword>
<organism evidence="6 7">
    <name type="scientific">Halanaerobium polyolivorans</name>
    <dbReference type="NCBI Taxonomy" id="2886943"/>
    <lineage>
        <taxon>Bacteria</taxon>
        <taxon>Bacillati</taxon>
        <taxon>Bacillota</taxon>
        <taxon>Clostridia</taxon>
        <taxon>Halanaerobiales</taxon>
        <taxon>Halanaerobiaceae</taxon>
        <taxon>Halanaerobium</taxon>
    </lineage>
</organism>
<dbReference type="InterPro" id="IPR003775">
    <property type="entry name" value="Flagellar_assembly_factor_FliW"/>
</dbReference>
<evidence type="ECO:0000256" key="5">
    <source>
        <dbReference type="HAMAP-Rule" id="MF_01185"/>
    </source>
</evidence>
<dbReference type="SUPFAM" id="SSF141457">
    <property type="entry name" value="BH3618-like"/>
    <property type="match status" value="1"/>
</dbReference>
<dbReference type="GO" id="GO:0044780">
    <property type="term" value="P:bacterial-type flagellum assembly"/>
    <property type="evidence" value="ECO:0007669"/>
    <property type="project" value="UniProtKB-UniRule"/>
</dbReference>
<reference evidence="6 7" key="1">
    <citation type="submission" date="2021-10" db="EMBL/GenBank/DDBJ databases">
        <authorList>
            <person name="Grouzdev D.S."/>
            <person name="Pantiukh K.S."/>
            <person name="Krutkina M.S."/>
        </authorList>
    </citation>
    <scope>NUCLEOTIDE SEQUENCE [LARGE SCALE GENOMIC DNA]</scope>
    <source>
        <strain evidence="6 7">Z-7514</strain>
    </source>
</reference>
<comment type="caution">
    <text evidence="6">The sequence shown here is derived from an EMBL/GenBank/DDBJ whole genome shotgun (WGS) entry which is preliminary data.</text>
</comment>
<comment type="subcellular location">
    <subcellularLocation>
        <location evidence="5">Cytoplasm</location>
    </subcellularLocation>
</comment>
<keyword evidence="3 5" id="KW-0810">Translation regulation</keyword>